<gene>
    <name evidence="3" type="ORF">Slati_4462100</name>
</gene>
<dbReference type="GO" id="GO:0046983">
    <property type="term" value="F:protein dimerization activity"/>
    <property type="evidence" value="ECO:0007669"/>
    <property type="project" value="InterPro"/>
</dbReference>
<dbReference type="SUPFAM" id="SSF53098">
    <property type="entry name" value="Ribonuclease H-like"/>
    <property type="match status" value="1"/>
</dbReference>
<evidence type="ECO:0000256" key="1">
    <source>
        <dbReference type="SAM" id="MobiDB-lite"/>
    </source>
</evidence>
<protein>
    <recommendedName>
        <fullName evidence="2">HAT C-terminal dimerisation domain-containing protein</fullName>
    </recommendedName>
</protein>
<proteinExistence type="predicted"/>
<feature type="compositionally biased region" description="Acidic residues" evidence="1">
    <location>
        <begin position="258"/>
        <end position="272"/>
    </location>
</feature>
<dbReference type="InterPro" id="IPR012337">
    <property type="entry name" value="RNaseH-like_sf"/>
</dbReference>
<organism evidence="3">
    <name type="scientific">Sesamum latifolium</name>
    <dbReference type="NCBI Taxonomy" id="2727402"/>
    <lineage>
        <taxon>Eukaryota</taxon>
        <taxon>Viridiplantae</taxon>
        <taxon>Streptophyta</taxon>
        <taxon>Embryophyta</taxon>
        <taxon>Tracheophyta</taxon>
        <taxon>Spermatophyta</taxon>
        <taxon>Magnoliopsida</taxon>
        <taxon>eudicotyledons</taxon>
        <taxon>Gunneridae</taxon>
        <taxon>Pentapetalae</taxon>
        <taxon>asterids</taxon>
        <taxon>lamiids</taxon>
        <taxon>Lamiales</taxon>
        <taxon>Pedaliaceae</taxon>
        <taxon>Sesamum</taxon>
    </lineage>
</organism>
<accession>A0AAW2SR73</accession>
<dbReference type="PANTHER" id="PTHR32166">
    <property type="entry name" value="OSJNBA0013A04.12 PROTEIN"/>
    <property type="match status" value="1"/>
</dbReference>
<feature type="domain" description="HAT C-terminal dimerisation" evidence="2">
    <location>
        <begin position="99"/>
        <end position="176"/>
    </location>
</feature>
<dbReference type="PANTHER" id="PTHR32166:SF74">
    <property type="entry name" value="OS05G0256350 PROTEIN"/>
    <property type="match status" value="1"/>
</dbReference>
<reference evidence="3" key="1">
    <citation type="submission" date="2020-06" db="EMBL/GenBank/DDBJ databases">
        <authorList>
            <person name="Li T."/>
            <person name="Hu X."/>
            <person name="Zhang T."/>
            <person name="Song X."/>
            <person name="Zhang H."/>
            <person name="Dai N."/>
            <person name="Sheng W."/>
            <person name="Hou X."/>
            <person name="Wei L."/>
        </authorList>
    </citation>
    <scope>NUCLEOTIDE SEQUENCE</scope>
    <source>
        <strain evidence="3">KEN1</strain>
        <tissue evidence="3">Leaf</tissue>
    </source>
</reference>
<dbReference type="AlphaFoldDB" id="A0AAW2SR73"/>
<sequence length="301" mass="35401">MHKKNLWQIQLKNSFWNNVLYILKVAGPLVKVLGLVDGEEKPPIGSIYEAIDRAKEAIAASFLNVEEKYKKKNYIINGRWDIKLHRPLHTAGYYLNSDFYYSNPNVEQDKEVMAEWWSTFGSYTPILQIFTIKVLSLTCSSSGCKRNWSVFENLHTKRRNRFEQKRLNDLVYIKYNRVLRRRYDARDTIDPIALDDINESNEWLLGRLNLSEEDDDEENARVIEKYYVKGIFIKGNQKTSTSSKSTTKSLHLIHGEQEQEEINFDDTDEEDLDCYKSNSDRENKINDDEEEEEIGEDLNFD</sequence>
<dbReference type="EMBL" id="JACGWN010000016">
    <property type="protein sequence ID" value="KAL0394959.1"/>
    <property type="molecule type" value="Genomic_DNA"/>
</dbReference>
<name>A0AAW2SR73_9LAMI</name>
<evidence type="ECO:0000313" key="3">
    <source>
        <dbReference type="EMBL" id="KAL0394959.1"/>
    </source>
</evidence>
<dbReference type="InterPro" id="IPR008906">
    <property type="entry name" value="HATC_C_dom"/>
</dbReference>
<feature type="compositionally biased region" description="Acidic residues" evidence="1">
    <location>
        <begin position="287"/>
        <end position="301"/>
    </location>
</feature>
<dbReference type="Pfam" id="PF05699">
    <property type="entry name" value="Dimer_Tnp_hAT"/>
    <property type="match status" value="1"/>
</dbReference>
<reference evidence="3" key="2">
    <citation type="journal article" date="2024" name="Plant">
        <title>Genomic evolution and insights into agronomic trait innovations of Sesamum species.</title>
        <authorList>
            <person name="Miao H."/>
            <person name="Wang L."/>
            <person name="Qu L."/>
            <person name="Liu H."/>
            <person name="Sun Y."/>
            <person name="Le M."/>
            <person name="Wang Q."/>
            <person name="Wei S."/>
            <person name="Zheng Y."/>
            <person name="Lin W."/>
            <person name="Duan Y."/>
            <person name="Cao H."/>
            <person name="Xiong S."/>
            <person name="Wang X."/>
            <person name="Wei L."/>
            <person name="Li C."/>
            <person name="Ma Q."/>
            <person name="Ju M."/>
            <person name="Zhao R."/>
            <person name="Li G."/>
            <person name="Mu C."/>
            <person name="Tian Q."/>
            <person name="Mei H."/>
            <person name="Zhang T."/>
            <person name="Gao T."/>
            <person name="Zhang H."/>
        </authorList>
    </citation>
    <scope>NUCLEOTIDE SEQUENCE</scope>
    <source>
        <strain evidence="3">KEN1</strain>
    </source>
</reference>
<comment type="caution">
    <text evidence="3">The sequence shown here is derived from an EMBL/GenBank/DDBJ whole genome shotgun (WGS) entry which is preliminary data.</text>
</comment>
<feature type="compositionally biased region" description="Low complexity" evidence="1">
    <location>
        <begin position="238"/>
        <end position="249"/>
    </location>
</feature>
<evidence type="ECO:0000259" key="2">
    <source>
        <dbReference type="Pfam" id="PF05699"/>
    </source>
</evidence>
<feature type="region of interest" description="Disordered" evidence="1">
    <location>
        <begin position="238"/>
        <end position="301"/>
    </location>
</feature>